<evidence type="ECO:0000259" key="1">
    <source>
        <dbReference type="Pfam" id="PF18962"/>
    </source>
</evidence>
<dbReference type="Pfam" id="PF18962">
    <property type="entry name" value="Por_Secre_tail"/>
    <property type="match status" value="1"/>
</dbReference>
<name>A0A0F9BTE4_9ZZZZ</name>
<evidence type="ECO:0000313" key="2">
    <source>
        <dbReference type="EMBL" id="KKL17157.1"/>
    </source>
</evidence>
<reference evidence="2" key="1">
    <citation type="journal article" date="2015" name="Nature">
        <title>Complex archaea that bridge the gap between prokaryotes and eukaryotes.</title>
        <authorList>
            <person name="Spang A."/>
            <person name="Saw J.H."/>
            <person name="Jorgensen S.L."/>
            <person name="Zaremba-Niedzwiedzka K."/>
            <person name="Martijn J."/>
            <person name="Lind A.E."/>
            <person name="van Eijk R."/>
            <person name="Schleper C."/>
            <person name="Guy L."/>
            <person name="Ettema T.J."/>
        </authorList>
    </citation>
    <scope>NUCLEOTIDE SEQUENCE</scope>
</reference>
<organism evidence="2">
    <name type="scientific">marine sediment metagenome</name>
    <dbReference type="NCBI Taxonomy" id="412755"/>
    <lineage>
        <taxon>unclassified sequences</taxon>
        <taxon>metagenomes</taxon>
        <taxon>ecological metagenomes</taxon>
    </lineage>
</organism>
<dbReference type="AlphaFoldDB" id="A0A0F9BTE4"/>
<feature type="domain" description="Secretion system C-terminal sorting" evidence="1">
    <location>
        <begin position="161"/>
        <end position="238"/>
    </location>
</feature>
<proteinExistence type="predicted"/>
<dbReference type="InterPro" id="IPR026444">
    <property type="entry name" value="Secre_tail"/>
</dbReference>
<comment type="caution">
    <text evidence="2">The sequence shown here is derived from an EMBL/GenBank/DDBJ whole genome shotgun (WGS) entry which is preliminary data.</text>
</comment>
<dbReference type="NCBIfam" id="TIGR04183">
    <property type="entry name" value="Por_Secre_tail"/>
    <property type="match status" value="1"/>
</dbReference>
<protein>
    <recommendedName>
        <fullName evidence="1">Secretion system C-terminal sorting domain-containing protein</fullName>
    </recommendedName>
</protein>
<dbReference type="EMBL" id="LAZR01039374">
    <property type="protein sequence ID" value="KKL17157.1"/>
    <property type="molecule type" value="Genomic_DNA"/>
</dbReference>
<sequence>YYVDVNSEPELKSHKYRVSVVDTCGNESDVSLYHKSMLLTTGLGSDRINVSWTEYEVEGTGFGFVSYIIYRGPAANMLEPIDTIPADNTLYPDINPPDGNNFYQVAGVAADACSPSGIFKAGTGPYSHSLSNLDNNKLKESDTTSNVSVRDVLTENNQLRVYPNPFYDQIKVDYLLQENADISIEVFNLLGVRVFEVNFADQIPGLHSYDIRATELDGSSIYYLRFKIDGRTAVKKLIPAR</sequence>
<accession>A0A0F9BTE4</accession>
<feature type="non-terminal residue" evidence="2">
    <location>
        <position position="1"/>
    </location>
</feature>
<gene>
    <name evidence="2" type="ORF">LCGC14_2488360</name>
</gene>